<keyword evidence="11" id="KW-1185">Reference proteome</keyword>
<dbReference type="InterPro" id="IPR003159">
    <property type="entry name" value="Lyase_8_central_dom"/>
</dbReference>
<dbReference type="GO" id="GO:0005576">
    <property type="term" value="C:extracellular region"/>
    <property type="evidence" value="ECO:0007669"/>
    <property type="project" value="InterPro"/>
</dbReference>
<name>A0A1I1IR38_9SPHI</name>
<dbReference type="Pfam" id="PF02884">
    <property type="entry name" value="Lyase_8_C"/>
    <property type="match status" value="1"/>
</dbReference>
<dbReference type="Pfam" id="PF08124">
    <property type="entry name" value="Lyase_8_N"/>
    <property type="match status" value="1"/>
</dbReference>
<evidence type="ECO:0000256" key="3">
    <source>
        <dbReference type="ARBA" id="ARBA00011245"/>
    </source>
</evidence>
<dbReference type="Gene3D" id="2.60.220.10">
    <property type="entry name" value="Polysaccharide lyase family 8-like, C-terminal"/>
    <property type="match status" value="1"/>
</dbReference>
<dbReference type="AlphaFoldDB" id="A0A1I1IR38"/>
<dbReference type="InterPro" id="IPR014718">
    <property type="entry name" value="GH-type_carb-bd"/>
</dbReference>
<evidence type="ECO:0000313" key="11">
    <source>
        <dbReference type="Proteomes" id="UP000199577"/>
    </source>
</evidence>
<dbReference type="InterPro" id="IPR038970">
    <property type="entry name" value="Lyase_8"/>
</dbReference>
<dbReference type="Pfam" id="PF02278">
    <property type="entry name" value="Lyase_8"/>
    <property type="match status" value="1"/>
</dbReference>
<dbReference type="Gene3D" id="1.50.10.100">
    <property type="entry name" value="Chondroitin AC/alginate lyase"/>
    <property type="match status" value="1"/>
</dbReference>
<proteinExistence type="inferred from homology"/>
<dbReference type="InterPro" id="IPR008929">
    <property type="entry name" value="Chondroitin_lyas"/>
</dbReference>
<sequence>MTARPQYGKWIAAWLFSALIIVSVKAQSDTDFEMISNRLKGALLAEPVDAGVLRGIVADMAENGTWPHINYSDTSRTGFGHQIHLRNLLMMAKAYQQTEGAYYRDKSLLSVFKKALHHWLRKDYRCENWWWNEIGTPDAMANILLLMCEALDADELTAGLAIAGRSNFDAFGARPGGDFIKMAAINAVTELVRQDTAAFSRAIKTMSDQIYVTEDRGIKPDMSFHHRTDGVPSTLSYGRQYVSSFAYWGNMLRGTRFAFEPSAVKLVVDYYLDGMRKAMPFGRFDDPGIKNRDVSRRSVSIQRDDHIAKLLVRITDYRKDELEQPNLRSNQYFWYSHYHSHQRPLYFASVRMYSNRSNNIESPYNEEGLKNHFYADGSQFISRTGHEYFNIYPSWDWRKIPGTTVVQVDTFPHWEEIVKKGTTSFVGGVSDGEYGATAFDLLSPHSGLMARKSWFFFDDEIVCVGAGITAAEAQPVMTTLNQSLLYGPVWVKGKRETREREQWLQGPAWVNHDSIGYIILDGSRIWLRQGRSTGTWRSITHQASATDEPVTQQTFTLAIDHGVKPRDATYAYMVLPAITAAETRAYLRQQPVQVISNSKKLQAVSHNKSGIHFAVFYEPGEVTFSNGIQLAAHQPALFMLKSSTTGIARIAVADPTCKRKSVTFRLRLPSGEDTITVNLPTGQRAGKSVVLEPLNESKLQKINDN</sequence>
<reference evidence="10 11" key="1">
    <citation type="submission" date="2016-10" db="EMBL/GenBank/DDBJ databases">
        <authorList>
            <person name="de Groot N.N."/>
        </authorList>
    </citation>
    <scope>NUCLEOTIDE SEQUENCE [LARGE SCALE GENOMIC DNA]</scope>
    <source>
        <strain evidence="10 11">DSM 22900</strain>
    </source>
</reference>
<dbReference type="SUPFAM" id="SSF49863">
    <property type="entry name" value="Hyaluronate lyase-like, C-terminal domain"/>
    <property type="match status" value="1"/>
</dbReference>
<accession>A0A1I1IR38</accession>
<dbReference type="STRING" id="623281.SAMN05421747_10972"/>
<gene>
    <name evidence="10" type="ORF">SAMN05421747_10972</name>
</gene>
<dbReference type="InterPro" id="IPR012970">
    <property type="entry name" value="Lyase_8_alpha_N"/>
</dbReference>
<evidence type="ECO:0000256" key="2">
    <source>
        <dbReference type="ARBA" id="ARBA00006699"/>
    </source>
</evidence>
<evidence type="ECO:0000256" key="5">
    <source>
        <dbReference type="ARBA" id="ARBA00022837"/>
    </source>
</evidence>
<evidence type="ECO:0000256" key="6">
    <source>
        <dbReference type="ARBA" id="ARBA00023239"/>
    </source>
</evidence>
<dbReference type="PANTHER" id="PTHR38481">
    <property type="entry name" value="HYALURONATE LYASE"/>
    <property type="match status" value="1"/>
</dbReference>
<keyword evidence="5" id="KW-0106">Calcium</keyword>
<evidence type="ECO:0000256" key="1">
    <source>
        <dbReference type="ARBA" id="ARBA00001913"/>
    </source>
</evidence>
<dbReference type="InterPro" id="IPR004103">
    <property type="entry name" value="Lyase_8_C"/>
</dbReference>
<evidence type="ECO:0000256" key="4">
    <source>
        <dbReference type="ARBA" id="ARBA00022729"/>
    </source>
</evidence>
<feature type="domain" description="Polysaccharide lyase family 8 central" evidence="7">
    <location>
        <begin position="330"/>
        <end position="578"/>
    </location>
</feature>
<dbReference type="OrthoDB" id="6394136at2"/>
<comment type="cofactor">
    <cofactor evidence="1">
        <name>Ca(2+)</name>
        <dbReference type="ChEBI" id="CHEBI:29108"/>
    </cofactor>
</comment>
<keyword evidence="4" id="KW-0732">Signal</keyword>
<feature type="domain" description="Polysaccharide lyase family 8 C-terminal" evidence="8">
    <location>
        <begin position="593"/>
        <end position="663"/>
    </location>
</feature>
<protein>
    <submittedName>
        <fullName evidence="10">Chondroitin AC lyase</fullName>
    </submittedName>
</protein>
<dbReference type="Proteomes" id="UP000199577">
    <property type="component" value="Unassembled WGS sequence"/>
</dbReference>
<evidence type="ECO:0000259" key="9">
    <source>
        <dbReference type="Pfam" id="PF08124"/>
    </source>
</evidence>
<dbReference type="GO" id="GO:0030246">
    <property type="term" value="F:carbohydrate binding"/>
    <property type="evidence" value="ECO:0007669"/>
    <property type="project" value="InterPro"/>
</dbReference>
<feature type="domain" description="Polysaccharide lyase 8 N-terminal alpha-helical" evidence="9">
    <location>
        <begin position="62"/>
        <end position="317"/>
    </location>
</feature>
<comment type="subunit">
    <text evidence="3">Monomer.</text>
</comment>
<organism evidence="10 11">
    <name type="scientific">Parapedobacter composti</name>
    <dbReference type="NCBI Taxonomy" id="623281"/>
    <lineage>
        <taxon>Bacteria</taxon>
        <taxon>Pseudomonadati</taxon>
        <taxon>Bacteroidota</taxon>
        <taxon>Sphingobacteriia</taxon>
        <taxon>Sphingobacteriales</taxon>
        <taxon>Sphingobacteriaceae</taxon>
        <taxon>Parapedobacter</taxon>
    </lineage>
</organism>
<evidence type="ECO:0000259" key="7">
    <source>
        <dbReference type="Pfam" id="PF02278"/>
    </source>
</evidence>
<dbReference type="EMBL" id="FOLL01000009">
    <property type="protein sequence ID" value="SFC35700.1"/>
    <property type="molecule type" value="Genomic_DNA"/>
</dbReference>
<dbReference type="PANTHER" id="PTHR38481:SF1">
    <property type="entry name" value="HYALURONATE LYASE"/>
    <property type="match status" value="1"/>
</dbReference>
<dbReference type="GO" id="GO:0005975">
    <property type="term" value="P:carbohydrate metabolic process"/>
    <property type="evidence" value="ECO:0007669"/>
    <property type="project" value="InterPro"/>
</dbReference>
<comment type="similarity">
    <text evidence="2">Belongs to the polysaccharide lyase 8 family.</text>
</comment>
<dbReference type="GO" id="GO:0016837">
    <property type="term" value="F:carbon-oxygen lyase activity, acting on polysaccharides"/>
    <property type="evidence" value="ECO:0007669"/>
    <property type="project" value="UniProtKB-ARBA"/>
</dbReference>
<evidence type="ECO:0000259" key="8">
    <source>
        <dbReference type="Pfam" id="PF02884"/>
    </source>
</evidence>
<evidence type="ECO:0000313" key="10">
    <source>
        <dbReference type="EMBL" id="SFC35700.1"/>
    </source>
</evidence>
<dbReference type="Gene3D" id="2.70.98.10">
    <property type="match status" value="1"/>
</dbReference>
<dbReference type="SUPFAM" id="SSF74650">
    <property type="entry name" value="Galactose mutarotase-like"/>
    <property type="match status" value="1"/>
</dbReference>
<dbReference type="RefSeq" id="WP_090973645.1">
    <property type="nucleotide sequence ID" value="NZ_FOLL01000009.1"/>
</dbReference>
<dbReference type="SUPFAM" id="SSF48230">
    <property type="entry name" value="Chondroitin AC/alginate lyase"/>
    <property type="match status" value="1"/>
</dbReference>
<dbReference type="InterPro" id="IPR011071">
    <property type="entry name" value="Lyase_8-like_C"/>
</dbReference>
<dbReference type="InterPro" id="IPR011013">
    <property type="entry name" value="Gal_mutarotase_sf_dom"/>
</dbReference>
<keyword evidence="6 10" id="KW-0456">Lyase</keyword>